<dbReference type="Proteomes" id="UP000186535">
    <property type="component" value="Unassembled WGS sequence"/>
</dbReference>
<reference evidence="2 3" key="1">
    <citation type="submission" date="2016-11" db="EMBL/GenBank/DDBJ databases">
        <title>Identification of Bacillus cereus isolated from egg-white.</title>
        <authorList>
            <person name="Soni A."/>
            <person name="Oey I."/>
            <person name="Silcock P."/>
            <person name="Bremer P."/>
        </authorList>
    </citation>
    <scope>NUCLEOTIDE SEQUENCE [LARGE SCALE GENOMIC DNA]</scope>
    <source>
        <strain evidence="2 3">NZAS03</strain>
    </source>
</reference>
<protein>
    <submittedName>
        <fullName evidence="2">Complement C1q protein</fullName>
    </submittedName>
</protein>
<name>A0A1C4C8V0_BACCE</name>
<gene>
    <name evidence="2" type="ORF">BJR07_23110</name>
</gene>
<organism evidence="2 3">
    <name type="scientific">Bacillus cereus</name>
    <dbReference type="NCBI Taxonomy" id="1396"/>
    <lineage>
        <taxon>Bacteria</taxon>
        <taxon>Bacillati</taxon>
        <taxon>Bacillota</taxon>
        <taxon>Bacilli</taxon>
        <taxon>Bacillales</taxon>
        <taxon>Bacillaceae</taxon>
        <taxon>Bacillus</taxon>
        <taxon>Bacillus cereus group</taxon>
    </lineage>
</organism>
<feature type="signal peptide" evidence="1">
    <location>
        <begin position="1"/>
        <end position="24"/>
    </location>
</feature>
<evidence type="ECO:0000313" key="2">
    <source>
        <dbReference type="EMBL" id="OKA34409.1"/>
    </source>
</evidence>
<feature type="chain" id="PRO_5030026053" evidence="1">
    <location>
        <begin position="25"/>
        <end position="48"/>
    </location>
</feature>
<comment type="caution">
    <text evidence="2">The sequence shown here is derived from an EMBL/GenBank/DDBJ whole genome shotgun (WGS) entry which is preliminary data.</text>
</comment>
<evidence type="ECO:0000313" key="3">
    <source>
        <dbReference type="Proteomes" id="UP000186535"/>
    </source>
</evidence>
<accession>A0A1C4C8V0</accession>
<proteinExistence type="predicted"/>
<dbReference type="AlphaFoldDB" id="A0A1C4C8V0"/>
<evidence type="ECO:0000256" key="1">
    <source>
        <dbReference type="SAM" id="SignalP"/>
    </source>
</evidence>
<dbReference type="EMBL" id="MPON01000010">
    <property type="protein sequence ID" value="OKA34409.1"/>
    <property type="molecule type" value="Genomic_DNA"/>
</dbReference>
<sequence length="48" mass="5108">MKKLITIIPALLLAATLVVNTDSAKEKPSTNDSKPVVQQMMVDPGGGW</sequence>
<keyword evidence="1" id="KW-0732">Signal</keyword>
<dbReference type="RefSeq" id="WP_000733985.1">
    <property type="nucleotide sequence ID" value="NZ_MPOM01000003.1"/>
</dbReference>